<dbReference type="RefSeq" id="WP_237446579.1">
    <property type="nucleotide sequence ID" value="NZ_WUUL01000007.1"/>
</dbReference>
<name>A0A6I4VV20_9BACL</name>
<protein>
    <submittedName>
        <fullName evidence="1">Uncharacterized protein</fullName>
    </submittedName>
</protein>
<gene>
    <name evidence="1" type="ORF">GSM42_11775</name>
</gene>
<evidence type="ECO:0000313" key="1">
    <source>
        <dbReference type="EMBL" id="MXQ54378.1"/>
    </source>
</evidence>
<organism evidence="1 2">
    <name type="scientific">Shimazuella alba</name>
    <dbReference type="NCBI Taxonomy" id="2690964"/>
    <lineage>
        <taxon>Bacteria</taxon>
        <taxon>Bacillati</taxon>
        <taxon>Bacillota</taxon>
        <taxon>Bacilli</taxon>
        <taxon>Bacillales</taxon>
        <taxon>Thermoactinomycetaceae</taxon>
        <taxon>Shimazuella</taxon>
    </lineage>
</organism>
<proteinExistence type="predicted"/>
<sequence length="166" mass="19409">MNMKVFSHGSNVNFQTSTREMFFSDLEVLIQQKKEKSKQLVMGMLKPEQEQLAVYGVLSKIALQEDIHRFEIEEEDSVELDQEKFLISQETIFTIEDEREGKIDYQILYLTYEEDEGELVLFFIDESTVTHPLACVVQFYPHVKEVGRDVDFSLIGCTANQWKPEK</sequence>
<comment type="caution">
    <text evidence="1">The sequence shown here is derived from an EMBL/GenBank/DDBJ whole genome shotgun (WGS) entry which is preliminary data.</text>
</comment>
<dbReference type="EMBL" id="WUUL01000007">
    <property type="protein sequence ID" value="MXQ54378.1"/>
    <property type="molecule type" value="Genomic_DNA"/>
</dbReference>
<reference evidence="1 2" key="1">
    <citation type="submission" date="2019-12" db="EMBL/GenBank/DDBJ databases">
        <title>Whole-genome analyses of novel actinobacteria.</title>
        <authorList>
            <person name="Sahin N."/>
            <person name="Saygin H."/>
        </authorList>
    </citation>
    <scope>NUCLEOTIDE SEQUENCE [LARGE SCALE GENOMIC DNA]</scope>
    <source>
        <strain evidence="1 2">KC615</strain>
    </source>
</reference>
<accession>A0A6I4VV20</accession>
<dbReference type="AlphaFoldDB" id="A0A6I4VV20"/>
<dbReference type="Proteomes" id="UP000430692">
    <property type="component" value="Unassembled WGS sequence"/>
</dbReference>
<evidence type="ECO:0000313" key="2">
    <source>
        <dbReference type="Proteomes" id="UP000430692"/>
    </source>
</evidence>
<keyword evidence="2" id="KW-1185">Reference proteome</keyword>